<dbReference type="AlphaFoldDB" id="A0A4S3KCY7"/>
<feature type="domain" description="EF-hand" evidence="2">
    <location>
        <begin position="83"/>
        <end position="116"/>
    </location>
</feature>
<dbReference type="RefSeq" id="WP_136259216.1">
    <property type="nucleotide sequence ID" value="NZ_MWIO01000038.1"/>
</dbReference>
<name>A0A4S3KCY7_9GAMM</name>
<protein>
    <recommendedName>
        <fullName evidence="2">EF-hand domain-containing protein</fullName>
    </recommendedName>
</protein>
<organism evidence="3 4">
    <name type="scientific">Rhodanobacter lindaniclasticus</name>
    <dbReference type="NCBI Taxonomy" id="75310"/>
    <lineage>
        <taxon>Bacteria</taxon>
        <taxon>Pseudomonadati</taxon>
        <taxon>Pseudomonadota</taxon>
        <taxon>Gammaproteobacteria</taxon>
        <taxon>Lysobacterales</taxon>
        <taxon>Rhodanobacteraceae</taxon>
        <taxon>Rhodanobacter</taxon>
    </lineage>
</organism>
<gene>
    <name evidence="3" type="ORF">B1991_13555</name>
</gene>
<evidence type="ECO:0000313" key="4">
    <source>
        <dbReference type="Proteomes" id="UP000306317"/>
    </source>
</evidence>
<dbReference type="EMBL" id="MWIO01000038">
    <property type="protein sequence ID" value="THD06333.1"/>
    <property type="molecule type" value="Genomic_DNA"/>
</dbReference>
<feature type="chain" id="PRO_5020985922" description="EF-hand domain-containing protein" evidence="1">
    <location>
        <begin position="25"/>
        <end position="116"/>
    </location>
</feature>
<reference evidence="3 4" key="1">
    <citation type="submission" date="2017-02" db="EMBL/GenBank/DDBJ databases">
        <title>Whole genome sequencing of Rhodanobacter lindaniclasticus DSM 17932.</title>
        <authorList>
            <person name="Kumar S."/>
            <person name="Patil P."/>
            <person name="Patil P.B."/>
        </authorList>
    </citation>
    <scope>NUCLEOTIDE SEQUENCE [LARGE SCALE GENOMIC DNA]</scope>
    <source>
        <strain evidence="3 4">DSM 17932</strain>
    </source>
</reference>
<dbReference type="GO" id="GO:0005509">
    <property type="term" value="F:calcium ion binding"/>
    <property type="evidence" value="ECO:0007669"/>
    <property type="project" value="InterPro"/>
</dbReference>
<dbReference type="Proteomes" id="UP000306317">
    <property type="component" value="Unassembled WGS sequence"/>
</dbReference>
<dbReference type="PROSITE" id="PS51257">
    <property type="entry name" value="PROKAR_LIPOPROTEIN"/>
    <property type="match status" value="1"/>
</dbReference>
<proteinExistence type="predicted"/>
<dbReference type="InterPro" id="IPR018247">
    <property type="entry name" value="EF_Hand_1_Ca_BS"/>
</dbReference>
<dbReference type="InterPro" id="IPR002048">
    <property type="entry name" value="EF_hand_dom"/>
</dbReference>
<comment type="caution">
    <text evidence="3">The sequence shown here is derived from an EMBL/GenBank/DDBJ whole genome shotgun (WGS) entry which is preliminary data.</text>
</comment>
<evidence type="ECO:0000256" key="1">
    <source>
        <dbReference type="SAM" id="SignalP"/>
    </source>
</evidence>
<dbReference type="PROSITE" id="PS00018">
    <property type="entry name" value="EF_HAND_1"/>
    <property type="match status" value="1"/>
</dbReference>
<sequence>MSLRIPLYGALLTAGLLSAGACLAQDNPAPAASATATGTATFNTPQGEVVINSTPAPAPTIAPPPSFQQLAAGGKSITEEQASAYAPLANDFLNADSNKNGKISEAEYARWVKQLR</sequence>
<feature type="signal peptide" evidence="1">
    <location>
        <begin position="1"/>
        <end position="24"/>
    </location>
</feature>
<accession>A0A4S3KCY7</accession>
<keyword evidence="1" id="KW-0732">Signal</keyword>
<evidence type="ECO:0000259" key="2">
    <source>
        <dbReference type="PROSITE" id="PS50222"/>
    </source>
</evidence>
<dbReference type="PROSITE" id="PS50222">
    <property type="entry name" value="EF_HAND_2"/>
    <property type="match status" value="1"/>
</dbReference>
<dbReference type="OrthoDB" id="5959800at2"/>
<evidence type="ECO:0000313" key="3">
    <source>
        <dbReference type="EMBL" id="THD06333.1"/>
    </source>
</evidence>
<keyword evidence="4" id="KW-1185">Reference proteome</keyword>